<evidence type="ECO:0000256" key="4">
    <source>
        <dbReference type="ARBA" id="ARBA00023027"/>
    </source>
</evidence>
<organism evidence="8 9">
    <name type="scientific">Leminorella richardii</name>
    <dbReference type="NCBI Taxonomy" id="158841"/>
    <lineage>
        <taxon>Bacteria</taxon>
        <taxon>Pseudomonadati</taxon>
        <taxon>Pseudomonadota</taxon>
        <taxon>Gammaproteobacteria</taxon>
        <taxon>Enterobacterales</taxon>
        <taxon>Budviciaceae</taxon>
        <taxon>Leminorella</taxon>
    </lineage>
</organism>
<dbReference type="RefSeq" id="WP_111740267.1">
    <property type="nucleotide sequence ID" value="NZ_LR698987.1"/>
</dbReference>
<evidence type="ECO:0000256" key="1">
    <source>
        <dbReference type="ARBA" id="ARBA00022630"/>
    </source>
</evidence>
<evidence type="ECO:0000313" key="9">
    <source>
        <dbReference type="Proteomes" id="UP000249005"/>
    </source>
</evidence>
<dbReference type="EC" id="1.7.1.17" evidence="6"/>
<dbReference type="Proteomes" id="UP000249005">
    <property type="component" value="Chromosome 1"/>
</dbReference>
<dbReference type="PANTHER" id="PTHR43741:SF2">
    <property type="entry name" value="FMN-DEPENDENT NADH:QUINONE OXIDOREDUCTASE"/>
    <property type="match status" value="1"/>
</dbReference>
<dbReference type="GO" id="GO:0009055">
    <property type="term" value="F:electron transfer activity"/>
    <property type="evidence" value="ECO:0007669"/>
    <property type="project" value="UniProtKB-UniRule"/>
</dbReference>
<dbReference type="FunFam" id="3.40.50.360:FF:000010">
    <property type="entry name" value="FMN-dependent NADH-azoreductase"/>
    <property type="match status" value="1"/>
</dbReference>
<reference evidence="8 9" key="1">
    <citation type="submission" date="2018-06" db="EMBL/GenBank/DDBJ databases">
        <authorList>
            <consortium name="Pathogen Informatics"/>
            <person name="Doyle S."/>
        </authorList>
    </citation>
    <scope>NUCLEOTIDE SEQUENCE [LARGE SCALE GENOMIC DNA]</scope>
    <source>
        <strain evidence="8 9">NCTC12151</strain>
    </source>
</reference>
<keyword evidence="3 6" id="KW-0560">Oxidoreductase</keyword>
<dbReference type="PANTHER" id="PTHR43741">
    <property type="entry name" value="FMN-DEPENDENT NADH-AZOREDUCTASE 1"/>
    <property type="match status" value="1"/>
</dbReference>
<dbReference type="Gene3D" id="3.40.50.360">
    <property type="match status" value="1"/>
</dbReference>
<dbReference type="AlphaFoldDB" id="A0A2X4XVV5"/>
<comment type="catalytic activity">
    <reaction evidence="6">
        <text>2 a quinone + NADH + H(+) = 2 a 1,4-benzosemiquinone + NAD(+)</text>
        <dbReference type="Rhea" id="RHEA:65952"/>
        <dbReference type="ChEBI" id="CHEBI:15378"/>
        <dbReference type="ChEBI" id="CHEBI:57540"/>
        <dbReference type="ChEBI" id="CHEBI:57945"/>
        <dbReference type="ChEBI" id="CHEBI:132124"/>
        <dbReference type="ChEBI" id="CHEBI:134225"/>
    </reaction>
</comment>
<evidence type="ECO:0000256" key="5">
    <source>
        <dbReference type="ARBA" id="ARBA00048542"/>
    </source>
</evidence>
<dbReference type="InterPro" id="IPR029039">
    <property type="entry name" value="Flavoprotein-like_sf"/>
</dbReference>
<keyword evidence="2 6" id="KW-0288">FMN</keyword>
<accession>A0A2X4XVV5</accession>
<dbReference type="Pfam" id="PF02525">
    <property type="entry name" value="Flavodoxin_2"/>
    <property type="match status" value="1"/>
</dbReference>
<gene>
    <name evidence="8" type="primary">azoR_1</name>
    <name evidence="6" type="synonym">azoR</name>
    <name evidence="8" type="ORF">NCTC12151_01736</name>
</gene>
<keyword evidence="4 6" id="KW-0520">NAD</keyword>
<dbReference type="GO" id="GO:0010181">
    <property type="term" value="F:FMN binding"/>
    <property type="evidence" value="ECO:0007669"/>
    <property type="project" value="UniProtKB-UniRule"/>
</dbReference>
<evidence type="ECO:0000259" key="7">
    <source>
        <dbReference type="Pfam" id="PF02525"/>
    </source>
</evidence>
<evidence type="ECO:0000313" key="8">
    <source>
        <dbReference type="EMBL" id="SQI40784.1"/>
    </source>
</evidence>
<dbReference type="EC" id="1.6.5.-" evidence="6"/>
<comment type="similarity">
    <text evidence="6">Belongs to the azoreductase type 1 family.</text>
</comment>
<keyword evidence="9" id="KW-1185">Reference proteome</keyword>
<dbReference type="GO" id="GO:0016652">
    <property type="term" value="F:oxidoreductase activity, acting on NAD(P)H as acceptor"/>
    <property type="evidence" value="ECO:0007669"/>
    <property type="project" value="UniProtKB-UniRule"/>
</dbReference>
<sequence length="201" mass="22120">MSNVLVLKSSILADYSQSNILADYFVEQWRRENPSDVISIRDLAANPVPVLDGELVGAMRPSGQELSARQKDAMALSDTLIEELKSNDIIVIGAPMYNFNISTQLKNYFDLIARAGVTFRYTEKGPEGLITGKKAYILTSRGGIHKDTPTDLVSPYLSLFLGFIGITDVEFVYQEGIAYGPDVAKKAQDDAKAFIEQYVAA</sequence>
<dbReference type="HAMAP" id="MF_01216">
    <property type="entry name" value="Azoreductase_type1"/>
    <property type="match status" value="1"/>
</dbReference>
<feature type="binding site" evidence="6">
    <location>
        <position position="10"/>
    </location>
    <ligand>
        <name>FMN</name>
        <dbReference type="ChEBI" id="CHEBI:58210"/>
    </ligand>
</feature>
<dbReference type="EMBL" id="LS483470">
    <property type="protein sequence ID" value="SQI40784.1"/>
    <property type="molecule type" value="Genomic_DNA"/>
</dbReference>
<dbReference type="InterPro" id="IPR003680">
    <property type="entry name" value="Flavodoxin_fold"/>
</dbReference>
<feature type="binding site" evidence="6">
    <location>
        <begin position="140"/>
        <end position="143"/>
    </location>
    <ligand>
        <name>FMN</name>
        <dbReference type="ChEBI" id="CHEBI:58210"/>
    </ligand>
</feature>
<comment type="catalytic activity">
    <reaction evidence="5">
        <text>N,N-dimethyl-1,4-phenylenediamine + anthranilate + 2 NAD(+) = 2-(4-dimethylaminophenyl)diazenylbenzoate + 2 NADH + 2 H(+)</text>
        <dbReference type="Rhea" id="RHEA:55872"/>
        <dbReference type="ChEBI" id="CHEBI:15378"/>
        <dbReference type="ChEBI" id="CHEBI:15783"/>
        <dbReference type="ChEBI" id="CHEBI:16567"/>
        <dbReference type="ChEBI" id="CHEBI:57540"/>
        <dbReference type="ChEBI" id="CHEBI:57945"/>
        <dbReference type="ChEBI" id="CHEBI:71579"/>
        <dbReference type="EC" id="1.7.1.17"/>
    </reaction>
    <physiologicalReaction direction="right-to-left" evidence="5">
        <dbReference type="Rhea" id="RHEA:55874"/>
    </physiologicalReaction>
</comment>
<dbReference type="KEGG" id="lri:NCTC12151_01736"/>
<feature type="binding site" evidence="6">
    <location>
        <begin position="96"/>
        <end position="99"/>
    </location>
    <ligand>
        <name>FMN</name>
        <dbReference type="ChEBI" id="CHEBI:58210"/>
    </ligand>
</feature>
<comment type="function">
    <text evidence="6">Also exhibits azoreductase activity. Catalyzes the reductive cleavage of the azo bond in aromatic azo compounds to the corresponding amines.</text>
</comment>
<dbReference type="GO" id="GO:0016655">
    <property type="term" value="F:oxidoreductase activity, acting on NAD(P)H, quinone or similar compound as acceptor"/>
    <property type="evidence" value="ECO:0007669"/>
    <property type="project" value="InterPro"/>
</dbReference>
<dbReference type="SUPFAM" id="SSF52218">
    <property type="entry name" value="Flavoproteins"/>
    <property type="match status" value="1"/>
</dbReference>
<dbReference type="InterPro" id="IPR023048">
    <property type="entry name" value="NADH:quinone_OxRdtase_FMN_depd"/>
</dbReference>
<feature type="domain" description="Flavodoxin-like fold" evidence="7">
    <location>
        <begin position="3"/>
        <end position="197"/>
    </location>
</feature>
<proteinExistence type="inferred from homology"/>
<dbReference type="InterPro" id="IPR050104">
    <property type="entry name" value="FMN-dep_NADH:Q_OxRdtase_AzoR1"/>
</dbReference>
<dbReference type="OrthoDB" id="9787136at2"/>
<protein>
    <recommendedName>
        <fullName evidence="6">FMN dependent NADH:quinone oxidoreductase</fullName>
        <ecNumber evidence="6">1.6.5.-</ecNumber>
    </recommendedName>
    <alternativeName>
        <fullName evidence="6">Azo-dye reductase</fullName>
    </alternativeName>
    <alternativeName>
        <fullName evidence="6">FMN-dependent NADH-azo compound oxidoreductase</fullName>
    </alternativeName>
    <alternativeName>
        <fullName evidence="6">FMN-dependent NADH-azoreductase</fullName>
        <ecNumber evidence="6">1.7.1.17</ecNumber>
    </alternativeName>
</protein>
<comment type="subunit">
    <text evidence="6">Homodimer.</text>
</comment>
<evidence type="ECO:0000256" key="6">
    <source>
        <dbReference type="HAMAP-Rule" id="MF_01216"/>
    </source>
</evidence>
<name>A0A2X4XVV5_9GAMM</name>
<comment type="cofactor">
    <cofactor evidence="6">
        <name>FMN</name>
        <dbReference type="ChEBI" id="CHEBI:58210"/>
    </cofactor>
    <text evidence="6">Binds 1 FMN per subunit.</text>
</comment>
<evidence type="ECO:0000256" key="2">
    <source>
        <dbReference type="ARBA" id="ARBA00022643"/>
    </source>
</evidence>
<keyword evidence="1 6" id="KW-0285">Flavoprotein</keyword>
<feature type="binding site" evidence="6">
    <location>
        <begin position="16"/>
        <end position="18"/>
    </location>
    <ligand>
        <name>FMN</name>
        <dbReference type="ChEBI" id="CHEBI:58210"/>
    </ligand>
</feature>
<evidence type="ECO:0000256" key="3">
    <source>
        <dbReference type="ARBA" id="ARBA00023002"/>
    </source>
</evidence>
<comment type="function">
    <text evidence="6">Quinone reductase that provides resistance to thiol-specific stress caused by electrophilic quinones.</text>
</comment>